<proteinExistence type="predicted"/>
<evidence type="ECO:0000313" key="2">
    <source>
        <dbReference type="Proteomes" id="UP000024635"/>
    </source>
</evidence>
<gene>
    <name evidence="1" type="primary">Acey_s0039.g75</name>
    <name evidence="1" type="ORF">Y032_0039g75</name>
</gene>
<reference evidence="2" key="1">
    <citation type="journal article" date="2015" name="Nat. Genet.">
        <title>The genome and transcriptome of the zoonotic hookworm Ancylostoma ceylanicum identify infection-specific gene families.</title>
        <authorList>
            <person name="Schwarz E.M."/>
            <person name="Hu Y."/>
            <person name="Antoshechkin I."/>
            <person name="Miller M.M."/>
            <person name="Sternberg P.W."/>
            <person name="Aroian R.V."/>
        </authorList>
    </citation>
    <scope>NUCLEOTIDE SEQUENCE</scope>
    <source>
        <strain evidence="2">HY135</strain>
    </source>
</reference>
<sequence>MERHQRKKSAEECQRLSELLEPTELAISVAETKEKDTRNGLTSPVKSMLAVPYIMIFQCERRQRYSI</sequence>
<organism evidence="1 2">
    <name type="scientific">Ancylostoma ceylanicum</name>
    <dbReference type="NCBI Taxonomy" id="53326"/>
    <lineage>
        <taxon>Eukaryota</taxon>
        <taxon>Metazoa</taxon>
        <taxon>Ecdysozoa</taxon>
        <taxon>Nematoda</taxon>
        <taxon>Chromadorea</taxon>
        <taxon>Rhabditida</taxon>
        <taxon>Rhabditina</taxon>
        <taxon>Rhabditomorpha</taxon>
        <taxon>Strongyloidea</taxon>
        <taxon>Ancylostomatidae</taxon>
        <taxon>Ancylostomatinae</taxon>
        <taxon>Ancylostoma</taxon>
    </lineage>
</organism>
<accession>A0A016UJ24</accession>
<dbReference type="Proteomes" id="UP000024635">
    <property type="component" value="Unassembled WGS sequence"/>
</dbReference>
<keyword evidence="2" id="KW-1185">Reference proteome</keyword>
<comment type="caution">
    <text evidence="1">The sequence shown here is derived from an EMBL/GenBank/DDBJ whole genome shotgun (WGS) entry which is preliminary data.</text>
</comment>
<dbReference type="EMBL" id="JARK01001375">
    <property type="protein sequence ID" value="EYC14901.1"/>
    <property type="molecule type" value="Genomic_DNA"/>
</dbReference>
<name>A0A016UJ24_9BILA</name>
<dbReference type="AlphaFoldDB" id="A0A016UJ24"/>
<protein>
    <submittedName>
        <fullName evidence="1">Uncharacterized protein</fullName>
    </submittedName>
</protein>
<evidence type="ECO:0000313" key="1">
    <source>
        <dbReference type="EMBL" id="EYC14901.1"/>
    </source>
</evidence>